<dbReference type="InterPro" id="IPR013495">
    <property type="entry name" value="CHP02679"/>
</dbReference>
<organism evidence="3 4">
    <name type="scientific">Ectobacillus ponti</name>
    <dbReference type="NCBI Taxonomy" id="2961894"/>
    <lineage>
        <taxon>Bacteria</taxon>
        <taxon>Bacillati</taxon>
        <taxon>Bacillota</taxon>
        <taxon>Bacilli</taxon>
        <taxon>Bacillales</taxon>
        <taxon>Bacillaceae</taxon>
        <taxon>Ectobacillus</taxon>
    </lineage>
</organism>
<dbReference type="EMBL" id="JANCLT010000006">
    <property type="protein sequence ID" value="MCP8969357.1"/>
    <property type="molecule type" value="Genomic_DNA"/>
</dbReference>
<dbReference type="InterPro" id="IPR024465">
    <property type="entry name" value="DUF2399"/>
</dbReference>
<reference evidence="3" key="1">
    <citation type="submission" date="2022-07" db="EMBL/GenBank/DDBJ databases">
        <authorList>
            <person name="Li W.-J."/>
            <person name="Deng Q.-Q."/>
        </authorList>
    </citation>
    <scope>NUCLEOTIDE SEQUENCE</scope>
    <source>
        <strain evidence="3">SYSU M60031</strain>
    </source>
</reference>
<evidence type="ECO:0000259" key="1">
    <source>
        <dbReference type="Pfam" id="PF09664"/>
    </source>
</evidence>
<name>A0AA42BQ08_9BACI</name>
<dbReference type="InterPro" id="IPR024466">
    <property type="entry name" value="CHP02679_N"/>
</dbReference>
<accession>A0AA42BQ08</accession>
<dbReference type="NCBIfam" id="TIGR02679">
    <property type="entry name" value="TIGR02679 family protein"/>
    <property type="match status" value="1"/>
</dbReference>
<sequence>MNDRLRVFRDEPGFMKLFLLFKEKYRSLGKMGGTVSLRSFTDSEIEAIAGFLAQSADMLRQKGKVSLSEFEKALQHTSFSDFSLLQLLEATTGEPILTKSEQERLLQEEEEAFLQRLYDAYPSGAWWWDRIRAKGVDVRWIWSLYREDAAALFDHLTACCEAFTKLPDAGKYEKLPLFAQRTTGNPHFFDSGTTAGKLLLHSLYIDQQHKGTQLARMPRTAEEIHELLGLYGIMKDDLWSFLSCRGFLAENEHGIHPVWEAAVKTNTVLNIPMKELVKLERIRPARGSTVWIVENSSVYSTIVDEVPDAPILCTHGQFRMASWVMLDFLVQSGCSLYYSGDFDPEGLVMAQRLKERYGEQVAFWQMDAKSYEAALSEEDISGRISKLEAMYAAELQEVVSLMREKKVAGYQEGLTARLCEDIKRSCRI</sequence>
<protein>
    <submittedName>
        <fullName evidence="3">TIGR02679 family protein</fullName>
    </submittedName>
</protein>
<dbReference type="Pfam" id="PF11796">
    <property type="entry name" value="DUF3323"/>
    <property type="match status" value="1"/>
</dbReference>
<dbReference type="Proteomes" id="UP001156102">
    <property type="component" value="Unassembled WGS sequence"/>
</dbReference>
<dbReference type="AlphaFoldDB" id="A0AA42BQ08"/>
<evidence type="ECO:0000313" key="3">
    <source>
        <dbReference type="EMBL" id="MCP8969357.1"/>
    </source>
</evidence>
<dbReference type="Pfam" id="PF09664">
    <property type="entry name" value="DUF2399"/>
    <property type="match status" value="1"/>
</dbReference>
<feature type="domain" description="DUF2399" evidence="1">
    <location>
        <begin position="270"/>
        <end position="422"/>
    </location>
</feature>
<evidence type="ECO:0000259" key="2">
    <source>
        <dbReference type="Pfam" id="PF11796"/>
    </source>
</evidence>
<keyword evidence="4" id="KW-1185">Reference proteome</keyword>
<dbReference type="RefSeq" id="WP_254759280.1">
    <property type="nucleotide sequence ID" value="NZ_JANCLT010000006.1"/>
</dbReference>
<proteinExistence type="predicted"/>
<feature type="domain" description="Conserved hypothetical protein CHP02679 N terminus" evidence="2">
    <location>
        <begin position="32"/>
        <end position="247"/>
    </location>
</feature>
<comment type="caution">
    <text evidence="3">The sequence shown here is derived from an EMBL/GenBank/DDBJ whole genome shotgun (WGS) entry which is preliminary data.</text>
</comment>
<gene>
    <name evidence="3" type="ORF">NK662_12555</name>
</gene>
<evidence type="ECO:0000313" key="4">
    <source>
        <dbReference type="Proteomes" id="UP001156102"/>
    </source>
</evidence>